<name>A0A501W8V6_9BACT</name>
<reference evidence="2 3" key="1">
    <citation type="submission" date="2019-06" db="EMBL/GenBank/DDBJ databases">
        <title>A novel bacterium of genus Pontibacter, isolated from marine sediment.</title>
        <authorList>
            <person name="Huang H."/>
            <person name="Mo K."/>
            <person name="Hu Y."/>
        </authorList>
    </citation>
    <scope>NUCLEOTIDE SEQUENCE [LARGE SCALE GENOMIC DNA]</scope>
    <source>
        <strain evidence="2 3">HB172049</strain>
    </source>
</reference>
<accession>A0A501W8V6</accession>
<feature type="region of interest" description="Disordered" evidence="1">
    <location>
        <begin position="232"/>
        <end position="283"/>
    </location>
</feature>
<gene>
    <name evidence="2" type="ORF">FJM65_00105</name>
</gene>
<proteinExistence type="predicted"/>
<feature type="compositionally biased region" description="Basic and acidic residues" evidence="1">
    <location>
        <begin position="261"/>
        <end position="282"/>
    </location>
</feature>
<dbReference type="AlphaFoldDB" id="A0A501W8V6"/>
<sequence length="485" mass="53004">MNKSAFLQLIQQAANISDQQTEELEKVAATFPYCQTAHLLLAKSAYDKGSMLSTQRLRRASAYATNRQKLKRIIYTAPVAVPEFDESALEEASVQPKEAATTALTVVPEEPAAILPVAETLTQANNATDQPPAETALALDTVTETEGTAAPEEAAAELPAATAIESEDAASGGAAPSSTETKMADEEGPSEENVSAITPDKSILEQPMEKLDSELALLLTIKSLSPSFTDLLAQKPDPAPEAASPQYTAPPLALPPAQEQPEDKDKTERQEAQQHDPSKTEDDLASLISAEVAAAAKSYFETAETAEEPVPSPESAPEPEEAEVKYAFDEIDQMYQQDTLGYWMSSSRMGEVLQLKEDNELTRERPAAFHPELILEYSKTHELVAQEAQSSAPLHQQLDIIDQFLKLNPRLKALNNVKMKPEPQEDLSLKSTKIKRGVASESLANIFLKQGKAKKAIKIYEQLILKYPEKKSYFAEQIEKLQNLS</sequence>
<feature type="region of interest" description="Disordered" evidence="1">
    <location>
        <begin position="301"/>
        <end position="321"/>
    </location>
</feature>
<evidence type="ECO:0008006" key="4">
    <source>
        <dbReference type="Google" id="ProtNLM"/>
    </source>
</evidence>
<evidence type="ECO:0000313" key="2">
    <source>
        <dbReference type="EMBL" id="TPE45788.1"/>
    </source>
</evidence>
<feature type="compositionally biased region" description="Low complexity" evidence="1">
    <location>
        <begin position="249"/>
        <end position="259"/>
    </location>
</feature>
<evidence type="ECO:0000256" key="1">
    <source>
        <dbReference type="SAM" id="MobiDB-lite"/>
    </source>
</evidence>
<feature type="region of interest" description="Disordered" evidence="1">
    <location>
        <begin position="165"/>
        <end position="204"/>
    </location>
</feature>
<dbReference type="OrthoDB" id="594666at2"/>
<organism evidence="2 3">
    <name type="scientific">Pontibacter mangrovi</name>
    <dbReference type="NCBI Taxonomy" id="2589816"/>
    <lineage>
        <taxon>Bacteria</taxon>
        <taxon>Pseudomonadati</taxon>
        <taxon>Bacteroidota</taxon>
        <taxon>Cytophagia</taxon>
        <taxon>Cytophagales</taxon>
        <taxon>Hymenobacteraceae</taxon>
        <taxon>Pontibacter</taxon>
    </lineage>
</organism>
<protein>
    <recommendedName>
        <fullName evidence="4">Tetratricopeptide repeat protein</fullName>
    </recommendedName>
</protein>
<evidence type="ECO:0000313" key="3">
    <source>
        <dbReference type="Proteomes" id="UP000316727"/>
    </source>
</evidence>
<dbReference type="RefSeq" id="WP_140618091.1">
    <property type="nucleotide sequence ID" value="NZ_VFRQ01000001.1"/>
</dbReference>
<keyword evidence="3" id="KW-1185">Reference proteome</keyword>
<dbReference type="Proteomes" id="UP000316727">
    <property type="component" value="Unassembled WGS sequence"/>
</dbReference>
<comment type="caution">
    <text evidence="2">The sequence shown here is derived from an EMBL/GenBank/DDBJ whole genome shotgun (WGS) entry which is preliminary data.</text>
</comment>
<dbReference type="EMBL" id="VFRQ01000001">
    <property type="protein sequence ID" value="TPE45788.1"/>
    <property type="molecule type" value="Genomic_DNA"/>
</dbReference>